<dbReference type="Proteomes" id="UP001222932">
    <property type="component" value="Unassembled WGS sequence"/>
</dbReference>
<keyword evidence="2 3" id="KW-0539">Nucleus</keyword>
<dbReference type="InterPro" id="IPR011990">
    <property type="entry name" value="TPR-like_helical_dom_sf"/>
</dbReference>
<evidence type="ECO:0000313" key="6">
    <source>
        <dbReference type="EMBL" id="GMK56794.1"/>
    </source>
</evidence>
<dbReference type="GO" id="GO:0180010">
    <property type="term" value="P:co-transcriptional mRNA 3'-end processing, cleavage and polyadenylation pathway"/>
    <property type="evidence" value="ECO:0007669"/>
    <property type="project" value="UniProtKB-UniRule"/>
</dbReference>
<keyword evidence="1" id="KW-0677">Repeat</keyword>
<reference evidence="6" key="1">
    <citation type="journal article" date="2023" name="BMC Genomics">
        <title>Chromosome-level genome assemblies of Cutaneotrichosporon spp. (Trichosporonales, Basidiomycota) reveal imbalanced evolution between nucleotide sequences and chromosome synteny.</title>
        <authorList>
            <person name="Kobayashi Y."/>
            <person name="Kayamori A."/>
            <person name="Aoki K."/>
            <person name="Shiwa Y."/>
            <person name="Matsutani M."/>
            <person name="Fujita N."/>
            <person name="Sugita T."/>
            <person name="Iwasaki W."/>
            <person name="Tanaka N."/>
            <person name="Takashima M."/>
        </authorList>
    </citation>
    <scope>NUCLEOTIDE SEQUENCE</scope>
    <source>
        <strain evidence="6">HIS016</strain>
    </source>
</reference>
<evidence type="ECO:0000256" key="4">
    <source>
        <dbReference type="SAM" id="MobiDB-lite"/>
    </source>
</evidence>
<dbReference type="InterPro" id="IPR003107">
    <property type="entry name" value="HAT"/>
</dbReference>
<dbReference type="Gene3D" id="1.25.40.1040">
    <property type="match status" value="1"/>
</dbReference>
<keyword evidence="3" id="KW-0963">Cytoplasm</keyword>
<evidence type="ECO:0000256" key="2">
    <source>
        <dbReference type="ARBA" id="ARBA00023242"/>
    </source>
</evidence>
<comment type="subcellular location">
    <subcellularLocation>
        <location evidence="3">Nucleus</location>
    </subcellularLocation>
    <subcellularLocation>
        <location evidence="3">Cytoplasm</location>
    </subcellularLocation>
    <text evidence="3">Nucleus and/or cytoplasm.</text>
</comment>
<sequence length="997" mass="108731">MTEPAPADVTGTEEESPVVPGAAEHDPVRAGGGEEAVAYDPSVPAGEAGTYDPSMPADAAESAAYDPSMPAGEAGTYDPSMPADAAESAAYDPSMPAGEAGTYDPSMPADASEAEAETYDPSVPTAAVYDPSMPAGDDAGHYDPSVPAGGDYDPSRPEDAEYDPPAGGDYDPSRPAGGDYDPSRPAGSDYDPSLPAEGGDVPVHSYDPSRPADGDYDRPDEETSYDPSMPAGGGYDPSGPAEGEEVMEGGYELSGPVEGGYAPPQAEYDAPIEAEATPPVGTPTPEIPADTDDQPRAELPEGLTDDSPSVAHNYDLVRQWRHDPSDQALLLWLFNWAVDRSEVADARAWYSALTVDNPTASGPMLSLINLELALSNFKDVEDLFSKALNSAGTLMAAADINIWKAYLHYIRRQNPADGPDPEAARSTVTQAYEYALKECGVDRESGEIWQEYITYLGENKTRNPWEQQQNTDNMRKIYQRAVAIPLNNVEALWKNYDAFESAQNKVTAKKFLADRSPAYMTARTALRECRQHTDSLPRPELPPFPNFSDGERRVVSAWRNYIKWEEGNPLQNDDSALVVQRTDYALRKCMAQMRHFPELWHYAATYHLNAGRADEGAAFLRAGVAACPKSFLLAFALAELEEDRKNYTECHSIFEGLIAGVNAEVEELQSKVASEVERARGPDIPVHAGDLDSEESDVARMVRDRDERGKRLAERRGRDIEAAKTAAGTAWVMYMRFARRSEGLKSARLVFGKARKSPYITWHVFQASALMEYHSNKDAGVAVRIFELGVRNFAESVPFVIGYLEFLLSINDDTNARALFERSALKIPPAQARPLWETWARFEYVHGDLAAVHKLEARWAEAFPADSPLKRFAQRHTYAGVDEIALRDLGLRVRQSGAGAAPASAHTAAPPAAPAQAPRRALPPHMARPPVPPFPPRTASPIPPSSPAKRDRSPPRSPHPDKRARPTSPPRRFAPAGGRSPRPSAWAWPTARPWIRA</sequence>
<accession>A0AAD3TUJ7</accession>
<dbReference type="SUPFAM" id="SSF48452">
    <property type="entry name" value="TPR-like"/>
    <property type="match status" value="2"/>
</dbReference>
<dbReference type="AlphaFoldDB" id="A0AAD3TUJ7"/>
<evidence type="ECO:0000256" key="3">
    <source>
        <dbReference type="RuleBase" id="RU369035"/>
    </source>
</evidence>
<reference evidence="6" key="2">
    <citation type="submission" date="2023-06" db="EMBL/GenBank/DDBJ databases">
        <authorList>
            <person name="Kobayashi Y."/>
            <person name="Kayamori A."/>
            <person name="Aoki K."/>
            <person name="Shiwa Y."/>
            <person name="Fujita N."/>
            <person name="Sugita T."/>
            <person name="Iwasaki W."/>
            <person name="Tanaka N."/>
            <person name="Takashima M."/>
        </authorList>
    </citation>
    <scope>NUCLEOTIDE SEQUENCE</scope>
    <source>
        <strain evidence="6">HIS016</strain>
    </source>
</reference>
<dbReference type="InterPro" id="IPR045243">
    <property type="entry name" value="Rna14-like"/>
</dbReference>
<dbReference type="Pfam" id="PF05843">
    <property type="entry name" value="Suf"/>
    <property type="match status" value="1"/>
</dbReference>
<dbReference type="PANTHER" id="PTHR19980">
    <property type="entry name" value="RNA CLEAVAGE STIMULATION FACTOR"/>
    <property type="match status" value="1"/>
</dbReference>
<proteinExistence type="predicted"/>
<gene>
    <name evidence="6" type="primary">RNA14</name>
    <name evidence="6" type="ORF">CspeluHIS016_0306340</name>
</gene>
<evidence type="ECO:0000256" key="1">
    <source>
        <dbReference type="ARBA" id="ARBA00022737"/>
    </source>
</evidence>
<comment type="function">
    <text evidence="3">Component of the cleavage factor IA (CFIA) complex, which is involved in the endonucleolytic cleavage during polyadenylation-dependent pre-mRNA 3'-end formation.</text>
</comment>
<feature type="compositionally biased region" description="Basic and acidic residues" evidence="4">
    <location>
        <begin position="948"/>
        <end position="964"/>
    </location>
</feature>
<evidence type="ECO:0000313" key="7">
    <source>
        <dbReference type="Proteomes" id="UP001222932"/>
    </source>
</evidence>
<feature type="region of interest" description="Disordered" evidence="4">
    <location>
        <begin position="897"/>
        <end position="997"/>
    </location>
</feature>
<dbReference type="GO" id="GO:0005634">
    <property type="term" value="C:nucleus"/>
    <property type="evidence" value="ECO:0007669"/>
    <property type="project" value="UniProtKB-SubCell"/>
</dbReference>
<dbReference type="GO" id="GO:0003729">
    <property type="term" value="F:mRNA binding"/>
    <property type="evidence" value="ECO:0007669"/>
    <property type="project" value="TreeGrafter"/>
</dbReference>
<protein>
    <recommendedName>
        <fullName evidence="3">mRNA 3'-end-processing protein RNA14</fullName>
    </recommendedName>
</protein>
<keyword evidence="7" id="KW-1185">Reference proteome</keyword>
<dbReference type="InterPro" id="IPR008847">
    <property type="entry name" value="Suf"/>
</dbReference>
<comment type="caution">
    <text evidence="6">The sequence shown here is derived from an EMBL/GenBank/DDBJ whole genome shotgun (WGS) entry which is preliminary data.</text>
</comment>
<dbReference type="SMART" id="SM00386">
    <property type="entry name" value="HAT"/>
    <property type="match status" value="5"/>
</dbReference>
<organism evidence="6 7">
    <name type="scientific">Cutaneotrichosporon spelunceum</name>
    <dbReference type="NCBI Taxonomy" id="1672016"/>
    <lineage>
        <taxon>Eukaryota</taxon>
        <taxon>Fungi</taxon>
        <taxon>Dikarya</taxon>
        <taxon>Basidiomycota</taxon>
        <taxon>Agaricomycotina</taxon>
        <taxon>Tremellomycetes</taxon>
        <taxon>Trichosporonales</taxon>
        <taxon>Trichosporonaceae</taxon>
        <taxon>Cutaneotrichosporon</taxon>
    </lineage>
</organism>
<name>A0AAD3TUJ7_9TREE</name>
<dbReference type="GO" id="GO:0005737">
    <property type="term" value="C:cytoplasm"/>
    <property type="evidence" value="ECO:0007669"/>
    <property type="project" value="UniProtKB-SubCell"/>
</dbReference>
<evidence type="ECO:0000259" key="5">
    <source>
        <dbReference type="Pfam" id="PF05843"/>
    </source>
</evidence>
<dbReference type="PANTHER" id="PTHR19980:SF0">
    <property type="entry name" value="CLEAVAGE STIMULATION FACTOR SUBUNIT 3"/>
    <property type="match status" value="1"/>
</dbReference>
<feature type="compositionally biased region" description="Pro residues" evidence="4">
    <location>
        <begin position="926"/>
        <end position="946"/>
    </location>
</feature>
<feature type="compositionally biased region" description="Low complexity" evidence="4">
    <location>
        <begin position="897"/>
        <end position="925"/>
    </location>
</feature>
<feature type="region of interest" description="Disordered" evidence="4">
    <location>
        <begin position="1"/>
        <end position="308"/>
    </location>
</feature>
<feature type="domain" description="Suppressor of forked" evidence="5">
    <location>
        <begin position="316"/>
        <end position="888"/>
    </location>
</feature>
<keyword evidence="3" id="KW-0507">mRNA processing</keyword>
<dbReference type="EMBL" id="BTCM01000003">
    <property type="protein sequence ID" value="GMK56794.1"/>
    <property type="molecule type" value="Genomic_DNA"/>
</dbReference>